<feature type="disulfide bond" evidence="14">
    <location>
        <begin position="53"/>
        <end position="60"/>
    </location>
</feature>
<protein>
    <recommendedName>
        <fullName evidence="18">CFEM domain-containing protein</fullName>
    </recommendedName>
</protein>
<evidence type="ECO:0000256" key="7">
    <source>
        <dbReference type="ARBA" id="ARBA00022692"/>
    </source>
</evidence>
<evidence type="ECO:0000259" key="18">
    <source>
        <dbReference type="PROSITE" id="PS52012"/>
    </source>
</evidence>
<keyword evidence="6" id="KW-0325">Glycoprotein</keyword>
<evidence type="ECO:0000313" key="20">
    <source>
        <dbReference type="Proteomes" id="UP001446871"/>
    </source>
</evidence>
<sequence>MRLYFGFALFVGLWCAAAQAQQSPGSSGTAELLAELPLCARGCFITAVTHSTCAPGNQTCLCTNEAFQNSVTACVSANCTIREALFTKNLTATGCHAPVRDKGWLYDNVSIIFGSLSGAFVLMRLVSKLFIMKTDLGFDDWAILVTVFVGIPSTVINVHAVSPNGLGKDIWTLRDDQITNFGKWFYILEILYFTQVSLVKLSLLFFYMRIFPGRGIRRLLWSTVVFDCLFGLSFALVAVFQCQPISFYWKKWDGDHQGTCFDINAMGWSNAAISIALDIWMLAIPLWQLRALKLHWKKKVGVAAMFIVGTFVTVVSILRLQSLVLFAESHNPTWDNFDVANWSTIEINTGIICACMPSLRLLLVKLFPKVIGGSTNGRSQYYMSGADPSRNNNNTRNGTKNTNQSQSRDGGGIVFSKSYTVEFQKDNDEAHLVRMDDLGSKGVVSATSSRLSNGSF</sequence>
<evidence type="ECO:0000313" key="19">
    <source>
        <dbReference type="EMBL" id="KAK8078361.1"/>
    </source>
</evidence>
<evidence type="ECO:0000256" key="16">
    <source>
        <dbReference type="SAM" id="Phobius"/>
    </source>
</evidence>
<feature type="disulfide bond" evidence="14">
    <location>
        <begin position="62"/>
        <end position="95"/>
    </location>
</feature>
<feature type="transmembrane region" description="Helical" evidence="16">
    <location>
        <begin position="184"/>
        <end position="207"/>
    </location>
</feature>
<feature type="transmembrane region" description="Helical" evidence="16">
    <location>
        <begin position="301"/>
        <end position="320"/>
    </location>
</feature>
<name>A0ABR1W4D3_9PEZI</name>
<feature type="disulfide bond" evidence="14">
    <location>
        <begin position="43"/>
        <end position="74"/>
    </location>
</feature>
<keyword evidence="20" id="KW-1185">Reference proteome</keyword>
<feature type="transmembrane region" description="Helical" evidence="16">
    <location>
        <begin position="219"/>
        <end position="240"/>
    </location>
</feature>
<evidence type="ECO:0000256" key="2">
    <source>
        <dbReference type="ARBA" id="ARBA00004589"/>
    </source>
</evidence>
<keyword evidence="6" id="KW-0336">GPI-anchor</keyword>
<feature type="compositionally biased region" description="Low complexity" evidence="15">
    <location>
        <begin position="391"/>
        <end position="403"/>
    </location>
</feature>
<comment type="similarity">
    <text evidence="13">Belongs to the SAT4 family.</text>
</comment>
<comment type="caution">
    <text evidence="14">Lacks conserved residue(s) required for the propagation of feature annotation.</text>
</comment>
<feature type="disulfide bond" evidence="14">
    <location>
        <begin position="39"/>
        <end position="79"/>
    </location>
</feature>
<evidence type="ECO:0000256" key="8">
    <source>
        <dbReference type="ARBA" id="ARBA00022729"/>
    </source>
</evidence>
<dbReference type="InterPro" id="IPR052337">
    <property type="entry name" value="SAT4-like"/>
</dbReference>
<accession>A0ABR1W4D3</accession>
<keyword evidence="11 14" id="KW-1015">Disulfide bond</keyword>
<evidence type="ECO:0000256" key="11">
    <source>
        <dbReference type="ARBA" id="ARBA00023157"/>
    </source>
</evidence>
<proteinExistence type="inferred from homology"/>
<evidence type="ECO:0000256" key="14">
    <source>
        <dbReference type="PROSITE-ProRule" id="PRU01356"/>
    </source>
</evidence>
<evidence type="ECO:0000256" key="15">
    <source>
        <dbReference type="SAM" id="MobiDB-lite"/>
    </source>
</evidence>
<keyword evidence="5" id="KW-0964">Secreted</keyword>
<evidence type="ECO:0000256" key="3">
    <source>
        <dbReference type="ARBA" id="ARBA00004613"/>
    </source>
</evidence>
<evidence type="ECO:0000256" key="4">
    <source>
        <dbReference type="ARBA" id="ARBA00010031"/>
    </source>
</evidence>
<dbReference type="Pfam" id="PF20684">
    <property type="entry name" value="Fung_rhodopsin"/>
    <property type="match status" value="1"/>
</dbReference>
<comment type="similarity">
    <text evidence="4">Belongs to the RBT5 family.</text>
</comment>
<evidence type="ECO:0000256" key="6">
    <source>
        <dbReference type="ARBA" id="ARBA00022622"/>
    </source>
</evidence>
<evidence type="ECO:0000256" key="12">
    <source>
        <dbReference type="ARBA" id="ARBA00023288"/>
    </source>
</evidence>
<dbReference type="PANTHER" id="PTHR33048:SF143">
    <property type="entry name" value="EXTRACELLULAR MEMBRANE PROTEIN CFEM DOMAIN-CONTAINING PROTEIN-RELATED"/>
    <property type="match status" value="1"/>
</dbReference>
<evidence type="ECO:0000256" key="10">
    <source>
        <dbReference type="ARBA" id="ARBA00023136"/>
    </source>
</evidence>
<keyword evidence="9 16" id="KW-1133">Transmembrane helix</keyword>
<feature type="transmembrane region" description="Helical" evidence="16">
    <location>
        <begin position="138"/>
        <end position="161"/>
    </location>
</feature>
<feature type="transmembrane region" description="Helical" evidence="16">
    <location>
        <begin position="271"/>
        <end position="289"/>
    </location>
</feature>
<dbReference type="PROSITE" id="PS52012">
    <property type="entry name" value="CFEM"/>
    <property type="match status" value="1"/>
</dbReference>
<evidence type="ECO:0000256" key="5">
    <source>
        <dbReference type="ARBA" id="ARBA00022525"/>
    </source>
</evidence>
<reference evidence="19 20" key="1">
    <citation type="submission" date="2023-01" db="EMBL/GenBank/DDBJ databases">
        <title>Analysis of 21 Apiospora genomes using comparative genomics revels a genus with tremendous synthesis potential of carbohydrate active enzymes and secondary metabolites.</title>
        <authorList>
            <person name="Sorensen T."/>
        </authorList>
    </citation>
    <scope>NUCLEOTIDE SEQUENCE [LARGE SCALE GENOMIC DNA]</scope>
    <source>
        <strain evidence="19 20">CBS 83171</strain>
    </source>
</reference>
<feature type="domain" description="CFEM" evidence="18">
    <location>
        <begin position="12"/>
        <end position="122"/>
    </location>
</feature>
<dbReference type="InterPro" id="IPR008427">
    <property type="entry name" value="Extracellular_membr_CFEM_dom"/>
</dbReference>
<keyword evidence="12" id="KW-0449">Lipoprotein</keyword>
<feature type="region of interest" description="Disordered" evidence="15">
    <location>
        <begin position="381"/>
        <end position="411"/>
    </location>
</feature>
<organism evidence="19 20">
    <name type="scientific">Apiospora saccharicola</name>
    <dbReference type="NCBI Taxonomy" id="335842"/>
    <lineage>
        <taxon>Eukaryota</taxon>
        <taxon>Fungi</taxon>
        <taxon>Dikarya</taxon>
        <taxon>Ascomycota</taxon>
        <taxon>Pezizomycotina</taxon>
        <taxon>Sordariomycetes</taxon>
        <taxon>Xylariomycetidae</taxon>
        <taxon>Amphisphaeriales</taxon>
        <taxon>Apiosporaceae</taxon>
        <taxon>Apiospora</taxon>
    </lineage>
</organism>
<dbReference type="PANTHER" id="PTHR33048">
    <property type="entry name" value="PTH11-LIKE INTEGRAL MEMBRANE PROTEIN (AFU_ORTHOLOGUE AFUA_5G11245)"/>
    <property type="match status" value="1"/>
</dbReference>
<feature type="chain" id="PRO_5047482559" description="CFEM domain-containing protein" evidence="17">
    <location>
        <begin position="21"/>
        <end position="456"/>
    </location>
</feature>
<feature type="transmembrane region" description="Helical" evidence="16">
    <location>
        <begin position="340"/>
        <end position="363"/>
    </location>
</feature>
<dbReference type="SMART" id="SM00747">
    <property type="entry name" value="CFEM"/>
    <property type="match status" value="1"/>
</dbReference>
<dbReference type="EMBL" id="JAQQWM010000002">
    <property type="protein sequence ID" value="KAK8078361.1"/>
    <property type="molecule type" value="Genomic_DNA"/>
</dbReference>
<comment type="caution">
    <text evidence="19">The sequence shown here is derived from an EMBL/GenBank/DDBJ whole genome shotgun (WGS) entry which is preliminary data.</text>
</comment>
<keyword evidence="10 16" id="KW-0472">Membrane</keyword>
<comment type="subcellular location">
    <subcellularLocation>
        <location evidence="2">Membrane</location>
        <topology evidence="2">Lipid-anchor</topology>
        <topology evidence="2">GPI-anchor</topology>
    </subcellularLocation>
    <subcellularLocation>
        <location evidence="1">Membrane</location>
        <topology evidence="1">Multi-pass membrane protein</topology>
    </subcellularLocation>
    <subcellularLocation>
        <location evidence="3">Secreted</location>
    </subcellularLocation>
</comment>
<evidence type="ECO:0000256" key="1">
    <source>
        <dbReference type="ARBA" id="ARBA00004141"/>
    </source>
</evidence>
<dbReference type="Proteomes" id="UP001446871">
    <property type="component" value="Unassembled WGS sequence"/>
</dbReference>
<feature type="transmembrane region" description="Helical" evidence="16">
    <location>
        <begin position="109"/>
        <end position="126"/>
    </location>
</feature>
<evidence type="ECO:0000256" key="13">
    <source>
        <dbReference type="ARBA" id="ARBA00038359"/>
    </source>
</evidence>
<keyword evidence="7 16" id="KW-0812">Transmembrane</keyword>
<feature type="signal peptide" evidence="17">
    <location>
        <begin position="1"/>
        <end position="20"/>
    </location>
</feature>
<evidence type="ECO:0000256" key="9">
    <source>
        <dbReference type="ARBA" id="ARBA00022989"/>
    </source>
</evidence>
<dbReference type="Pfam" id="PF05730">
    <property type="entry name" value="CFEM"/>
    <property type="match status" value="1"/>
</dbReference>
<evidence type="ECO:0000256" key="17">
    <source>
        <dbReference type="SAM" id="SignalP"/>
    </source>
</evidence>
<gene>
    <name evidence="19" type="ORF">PG996_004531</name>
</gene>
<keyword evidence="8 17" id="KW-0732">Signal</keyword>
<dbReference type="InterPro" id="IPR049326">
    <property type="entry name" value="Rhodopsin_dom_fungi"/>
</dbReference>